<comment type="caution">
    <text evidence="1">The sequence shown here is derived from an EMBL/GenBank/DDBJ whole genome shotgun (WGS) entry which is preliminary data.</text>
</comment>
<gene>
    <name evidence="1" type="ORF">HAX54_035860</name>
</gene>
<organism evidence="1 2">
    <name type="scientific">Datura stramonium</name>
    <name type="common">Jimsonweed</name>
    <name type="synonym">Common thornapple</name>
    <dbReference type="NCBI Taxonomy" id="4076"/>
    <lineage>
        <taxon>Eukaryota</taxon>
        <taxon>Viridiplantae</taxon>
        <taxon>Streptophyta</taxon>
        <taxon>Embryophyta</taxon>
        <taxon>Tracheophyta</taxon>
        <taxon>Spermatophyta</taxon>
        <taxon>Magnoliopsida</taxon>
        <taxon>eudicotyledons</taxon>
        <taxon>Gunneridae</taxon>
        <taxon>Pentapetalae</taxon>
        <taxon>asterids</taxon>
        <taxon>lamiids</taxon>
        <taxon>Solanales</taxon>
        <taxon>Solanaceae</taxon>
        <taxon>Solanoideae</taxon>
        <taxon>Datureae</taxon>
        <taxon>Datura</taxon>
    </lineage>
</organism>
<evidence type="ECO:0000313" key="2">
    <source>
        <dbReference type="Proteomes" id="UP000823775"/>
    </source>
</evidence>
<proteinExistence type="predicted"/>
<dbReference type="Proteomes" id="UP000823775">
    <property type="component" value="Unassembled WGS sequence"/>
</dbReference>
<accession>A0ABS8VFX5</accession>
<keyword evidence="2" id="KW-1185">Reference proteome</keyword>
<reference evidence="1 2" key="1">
    <citation type="journal article" date="2021" name="BMC Genomics">
        <title>Datura genome reveals duplications of psychoactive alkaloid biosynthetic genes and high mutation rate following tissue culture.</title>
        <authorList>
            <person name="Rajewski A."/>
            <person name="Carter-House D."/>
            <person name="Stajich J."/>
            <person name="Litt A."/>
        </authorList>
    </citation>
    <scope>NUCLEOTIDE SEQUENCE [LARGE SCALE GENOMIC DNA]</scope>
    <source>
        <strain evidence="1">AR-01</strain>
    </source>
</reference>
<dbReference type="EMBL" id="JACEIK010004707">
    <property type="protein sequence ID" value="MCD9646190.1"/>
    <property type="molecule type" value="Genomic_DNA"/>
</dbReference>
<sequence>MYRMSSSSHRKSFNFTVLGNEFSNIKKQFASHWFPFLDALGGTTLNYFSSSMPHQIGKTHKAFMKGSRNSNARPAIMMLMPLRVRSENAIMGHLERSSFTTKESANFKEVLNEPTPAMFRHDFVEGTMFISGLMAIHLSRVNVLASLGC</sequence>
<name>A0ABS8VFX5_DATST</name>
<protein>
    <submittedName>
        <fullName evidence="1">Uncharacterized protein</fullName>
    </submittedName>
</protein>
<evidence type="ECO:0000313" key="1">
    <source>
        <dbReference type="EMBL" id="MCD9646190.1"/>
    </source>
</evidence>